<dbReference type="CDD" id="cd06529">
    <property type="entry name" value="S24_LexA-like"/>
    <property type="match status" value="1"/>
</dbReference>
<dbReference type="PANTHER" id="PTHR33516">
    <property type="entry name" value="LEXA REPRESSOR"/>
    <property type="match status" value="1"/>
</dbReference>
<dbReference type="PANTHER" id="PTHR33516:SF2">
    <property type="entry name" value="LEXA REPRESSOR-RELATED"/>
    <property type="match status" value="1"/>
</dbReference>
<dbReference type="InterPro" id="IPR010982">
    <property type="entry name" value="Lambda_DNA-bd_dom_sf"/>
</dbReference>
<dbReference type="InterPro" id="IPR001387">
    <property type="entry name" value="Cro/C1-type_HTH"/>
</dbReference>
<dbReference type="RefSeq" id="WP_150896463.1">
    <property type="nucleotide sequence ID" value="NZ_VXDD01000003.1"/>
</dbReference>
<accession>A0A5N3S3U5</accession>
<dbReference type="CDD" id="cd00093">
    <property type="entry name" value="HTH_XRE"/>
    <property type="match status" value="1"/>
</dbReference>
<dbReference type="GO" id="GO:0003677">
    <property type="term" value="F:DNA binding"/>
    <property type="evidence" value="ECO:0007669"/>
    <property type="project" value="InterPro"/>
</dbReference>
<reference evidence="2 3" key="1">
    <citation type="submission" date="2019-09" db="EMBL/GenBank/DDBJ databases">
        <title>Vibrio Fortis S7-72.</title>
        <authorList>
            <person name="Das S.K."/>
        </authorList>
    </citation>
    <scope>NUCLEOTIDE SEQUENCE [LARGE SCALE GENOMIC DNA]</scope>
    <source>
        <strain evidence="2 3">S7-72</strain>
    </source>
</reference>
<dbReference type="PROSITE" id="PS50943">
    <property type="entry name" value="HTH_CROC1"/>
    <property type="match status" value="1"/>
</dbReference>
<evidence type="ECO:0000313" key="3">
    <source>
        <dbReference type="Proteomes" id="UP000326687"/>
    </source>
</evidence>
<dbReference type="SUPFAM" id="SSF51306">
    <property type="entry name" value="LexA/Signal peptidase"/>
    <property type="match status" value="1"/>
</dbReference>
<dbReference type="Proteomes" id="UP000326687">
    <property type="component" value="Unassembled WGS sequence"/>
</dbReference>
<dbReference type="InterPro" id="IPR036286">
    <property type="entry name" value="LexA/Signal_pep-like_sf"/>
</dbReference>
<evidence type="ECO:0000259" key="1">
    <source>
        <dbReference type="PROSITE" id="PS50943"/>
    </source>
</evidence>
<dbReference type="SMART" id="SM00530">
    <property type="entry name" value="HTH_XRE"/>
    <property type="match status" value="1"/>
</dbReference>
<dbReference type="SUPFAM" id="SSF47413">
    <property type="entry name" value="lambda repressor-like DNA-binding domains"/>
    <property type="match status" value="1"/>
</dbReference>
<dbReference type="Gene3D" id="1.10.260.40">
    <property type="entry name" value="lambda repressor-like DNA-binding domains"/>
    <property type="match status" value="1"/>
</dbReference>
<dbReference type="Pfam" id="PF01381">
    <property type="entry name" value="HTH_3"/>
    <property type="match status" value="1"/>
</dbReference>
<dbReference type="Pfam" id="PF00717">
    <property type="entry name" value="Peptidase_S24"/>
    <property type="match status" value="1"/>
</dbReference>
<dbReference type="InterPro" id="IPR050077">
    <property type="entry name" value="LexA_repressor"/>
</dbReference>
<evidence type="ECO:0000313" key="2">
    <source>
        <dbReference type="EMBL" id="KAB0300735.1"/>
    </source>
</evidence>
<sequence>MSFADRVKQRRKELGLSQAELAEIVGVAQQSIHKIEDGRTLKPRNILQLANALQCSALWLQGLEPQDNNDRSHTLTTNAVMINTSEIRSLPILSQVQAGNWANVILETDQGFEQQITSVKVSEEAFAMRVTGNSMTNPFGSPSIPAGSIVVVEPCNCPDNGKIVVATLNDAPEATIKKLEIDGPHKFLVPLNPKYDPIPINGNCRIVGYVKQVVMEL</sequence>
<name>A0A5N3S3U5_9VIBR</name>
<dbReference type="InterPro" id="IPR039418">
    <property type="entry name" value="LexA-like"/>
</dbReference>
<dbReference type="Gene3D" id="2.10.109.10">
    <property type="entry name" value="Umud Fragment, subunit A"/>
    <property type="match status" value="1"/>
</dbReference>
<organism evidence="2 3">
    <name type="scientific">Vibrio fortis</name>
    <dbReference type="NCBI Taxonomy" id="212667"/>
    <lineage>
        <taxon>Bacteria</taxon>
        <taxon>Pseudomonadati</taxon>
        <taxon>Pseudomonadota</taxon>
        <taxon>Gammaproteobacteria</taxon>
        <taxon>Vibrionales</taxon>
        <taxon>Vibrionaceae</taxon>
        <taxon>Vibrio</taxon>
    </lineage>
</organism>
<comment type="caution">
    <text evidence="2">The sequence shown here is derived from an EMBL/GenBank/DDBJ whole genome shotgun (WGS) entry which is preliminary data.</text>
</comment>
<protein>
    <submittedName>
        <fullName evidence="2">Helix-turn-helix domain-containing protein</fullName>
    </submittedName>
</protein>
<gene>
    <name evidence="2" type="ORF">F2Z80_16580</name>
</gene>
<feature type="domain" description="HTH cro/C1-type" evidence="1">
    <location>
        <begin position="7"/>
        <end position="60"/>
    </location>
</feature>
<dbReference type="EMBL" id="VXDD01000003">
    <property type="protein sequence ID" value="KAB0300735.1"/>
    <property type="molecule type" value="Genomic_DNA"/>
</dbReference>
<dbReference type="InterPro" id="IPR015927">
    <property type="entry name" value="Peptidase_S24_S26A/B/C"/>
</dbReference>
<dbReference type="AlphaFoldDB" id="A0A5N3S3U5"/>
<proteinExistence type="predicted"/>